<dbReference type="EMBL" id="AP019377">
    <property type="protein sequence ID" value="BBH93533.1"/>
    <property type="molecule type" value="Genomic_DNA"/>
</dbReference>
<reference evidence="1" key="1">
    <citation type="submission" date="2018-12" db="EMBL/GenBank/DDBJ databases">
        <title>Novel natural products biosynthetic potential of the class Ktedonobacteria.</title>
        <authorList>
            <person name="Zheng Y."/>
            <person name="Saitou A."/>
            <person name="Wang C.M."/>
            <person name="Toyoda A."/>
            <person name="Minakuchi Y."/>
            <person name="Sekiguchi Y."/>
            <person name="Ueda K."/>
            <person name="Takano H."/>
            <person name="Sakai Y."/>
            <person name="Yokota A."/>
            <person name="Yabe S."/>
        </authorList>
    </citation>
    <scope>NUCLEOTIDE SEQUENCE</scope>
    <source>
        <strain evidence="1">A3-2</strain>
    </source>
</reference>
<accession>A0A455SYM2</accession>
<name>A0A455SYM2_9CHLR</name>
<organism evidence="1">
    <name type="scientific">Thermogemmatispora argillosa</name>
    <dbReference type="NCBI Taxonomy" id="2045280"/>
    <lineage>
        <taxon>Bacteria</taxon>
        <taxon>Bacillati</taxon>
        <taxon>Chloroflexota</taxon>
        <taxon>Ktedonobacteria</taxon>
        <taxon>Thermogemmatisporales</taxon>
        <taxon>Thermogemmatisporaceae</taxon>
        <taxon>Thermogemmatispora</taxon>
    </lineage>
</organism>
<proteinExistence type="predicted"/>
<evidence type="ECO:0000313" key="1">
    <source>
        <dbReference type="EMBL" id="BBH93533.1"/>
    </source>
</evidence>
<protein>
    <submittedName>
        <fullName evidence="1">Uncharacterized protein</fullName>
    </submittedName>
</protein>
<gene>
    <name evidence="1" type="ORF">KTA_17320</name>
</gene>
<dbReference type="AlphaFoldDB" id="A0A455SYM2"/>
<sequence>MRRRESNLDLFREAEEVRELSDGYAFRFSATHEQLAAILALIEGERECAPLLTFELEFTPQRGPLWLHIRGPEGTKAYIKQGLSAPRRLT</sequence>